<dbReference type="Proteomes" id="UP000325289">
    <property type="component" value="Unassembled WGS sequence"/>
</dbReference>
<protein>
    <submittedName>
        <fullName evidence="1">Uncharacterized protein</fullName>
    </submittedName>
</protein>
<evidence type="ECO:0000313" key="1">
    <source>
        <dbReference type="EMBL" id="SFE29116.1"/>
    </source>
</evidence>
<name>A0A1I1ZBK0_9RHOB</name>
<dbReference type="AlphaFoldDB" id="A0A1I1ZBK0"/>
<gene>
    <name evidence="1" type="ORF">SAMN04515678_10881</name>
</gene>
<sequence length="57" mass="6100">MRYTKILAYLLIFVAGPAQALRARIPGPRARPALTVAALLATSVPWFGPATAEMMTS</sequence>
<organism evidence="1 2">
    <name type="scientific">Roseivivax sediminis</name>
    <dbReference type="NCBI Taxonomy" id="936889"/>
    <lineage>
        <taxon>Bacteria</taxon>
        <taxon>Pseudomonadati</taxon>
        <taxon>Pseudomonadota</taxon>
        <taxon>Alphaproteobacteria</taxon>
        <taxon>Rhodobacterales</taxon>
        <taxon>Roseobacteraceae</taxon>
        <taxon>Roseivivax</taxon>
    </lineage>
</organism>
<accession>A0A1I1ZBK0</accession>
<evidence type="ECO:0000313" key="2">
    <source>
        <dbReference type="Proteomes" id="UP000325289"/>
    </source>
</evidence>
<proteinExistence type="predicted"/>
<reference evidence="1 2" key="1">
    <citation type="submission" date="2016-10" db="EMBL/GenBank/DDBJ databases">
        <authorList>
            <person name="Varghese N."/>
            <person name="Submissions S."/>
        </authorList>
    </citation>
    <scope>NUCLEOTIDE SEQUENCE [LARGE SCALE GENOMIC DNA]</scope>
    <source>
        <strain evidence="2">YIM D21,KCTC 23444,ACCC 10710</strain>
    </source>
</reference>
<dbReference type="EMBL" id="FOMS01000008">
    <property type="protein sequence ID" value="SFE29116.1"/>
    <property type="molecule type" value="Genomic_DNA"/>
</dbReference>
<keyword evidence="2" id="KW-1185">Reference proteome</keyword>
<dbReference type="RefSeq" id="WP_188129685.1">
    <property type="nucleotide sequence ID" value="NZ_FOMS01000008.1"/>
</dbReference>